<evidence type="ECO:0008006" key="3">
    <source>
        <dbReference type="Google" id="ProtNLM"/>
    </source>
</evidence>
<gene>
    <name evidence="1" type="ORF">ACFPOF_26180</name>
</gene>
<evidence type="ECO:0000313" key="1">
    <source>
        <dbReference type="EMBL" id="MFC5406244.1"/>
    </source>
</evidence>
<name>A0ABW0HYQ4_9BACL</name>
<evidence type="ECO:0000313" key="2">
    <source>
        <dbReference type="Proteomes" id="UP001596113"/>
    </source>
</evidence>
<sequence>MNKSGDLKLSFRIVVHRYEEEEQFQQLLSFLKEYKDAVDELAIFTEYWHYGYFPLDEFGARCAIIENRIERLRAAGFRNVGVNMLSTLGHMPEAWDFLPALPYQGAMDPNGEVSTSSFCANSADFRAYIAKKYILAARTKPAFIWVDDDVRMFGLGVDYSCFCPECLRIYNRKYGSDFKREQLVNRLNSSEGGIERERWVEQNIETIARLLEHIAEAVRGVDSSIELGLMTVSLSISTYSGNDYPKWFEALKAVKARPGGGFFEDSKPFGLVRKIHETNRQIGLYPDSVRDIQYELENFPFQRLSKSVHITLLECTAAIMAGANGVAFDALKGEKGSLEEYHELMLGIQSSRPMWAEMERIAGNYRASGLYPALPADYEAKRKVENGNWFDSIAVDNTPKPYVLSEIGIPLAMTPDSACGVILSGNMPEAYSNEELIAMLSRGVLLDGRALEILTERGLGAYCGVAVDRTYDNGVVERLTDDPLNDGHQGEERDTRNSLSKSLVYALKPLHEDVRVLSRLISFTNIDLAPASSVYENSLGGRVAVQGYTPWQGIHSAVKRTQLLRICDWLSYGRLPAIIDRTCKVVPFVKEAEDGSGWFVMLLNGSFDEASALEVKLRVAADKGAVYELMADGSSSLLPVSAYRQGVGEIILSLDRIGSWQSRMFYLVKGAPTTK</sequence>
<proteinExistence type="predicted"/>
<dbReference type="Proteomes" id="UP001596113">
    <property type="component" value="Unassembled WGS sequence"/>
</dbReference>
<dbReference type="EMBL" id="JBHSMI010000052">
    <property type="protein sequence ID" value="MFC5406244.1"/>
    <property type="molecule type" value="Genomic_DNA"/>
</dbReference>
<reference evidence="2" key="1">
    <citation type="journal article" date="2019" name="Int. J. Syst. Evol. Microbiol.">
        <title>The Global Catalogue of Microorganisms (GCM) 10K type strain sequencing project: providing services to taxonomists for standard genome sequencing and annotation.</title>
        <authorList>
            <consortium name="The Broad Institute Genomics Platform"/>
            <consortium name="The Broad Institute Genome Sequencing Center for Infectious Disease"/>
            <person name="Wu L."/>
            <person name="Ma J."/>
        </authorList>
    </citation>
    <scope>NUCLEOTIDE SEQUENCE [LARGE SCALE GENOMIC DNA]</scope>
    <source>
        <strain evidence="2">CGMCC 1.18575</strain>
    </source>
</reference>
<dbReference type="RefSeq" id="WP_378138266.1">
    <property type="nucleotide sequence ID" value="NZ_JBHSMI010000052.1"/>
</dbReference>
<comment type="caution">
    <text evidence="1">The sequence shown here is derived from an EMBL/GenBank/DDBJ whole genome shotgun (WGS) entry which is preliminary data.</text>
</comment>
<keyword evidence="2" id="KW-1185">Reference proteome</keyword>
<protein>
    <recommendedName>
        <fullName evidence="3">Beta-galactosidase trimerisation domain-containing protein</fullName>
    </recommendedName>
</protein>
<organism evidence="1 2">
    <name type="scientific">Cohnella soli</name>
    <dbReference type="NCBI Taxonomy" id="425005"/>
    <lineage>
        <taxon>Bacteria</taxon>
        <taxon>Bacillati</taxon>
        <taxon>Bacillota</taxon>
        <taxon>Bacilli</taxon>
        <taxon>Bacillales</taxon>
        <taxon>Paenibacillaceae</taxon>
        <taxon>Cohnella</taxon>
    </lineage>
</organism>
<accession>A0ABW0HYQ4</accession>